<evidence type="ECO:0000313" key="1">
    <source>
        <dbReference type="EMBL" id="TGL58139.1"/>
    </source>
</evidence>
<comment type="caution">
    <text evidence="1">The sequence shown here is derived from an EMBL/GenBank/DDBJ whole genome shotgun (WGS) entry which is preliminary data.</text>
</comment>
<name>A0A4R9JZL2_9LEPT</name>
<protein>
    <submittedName>
        <fullName evidence="1">Uncharacterized protein</fullName>
    </submittedName>
</protein>
<reference evidence="1" key="1">
    <citation type="journal article" date="2019" name="PLoS Negl. Trop. Dis.">
        <title>Revisiting the worldwide diversity of Leptospira species in the environment.</title>
        <authorList>
            <person name="Vincent A.T."/>
            <person name="Schiettekatte O."/>
            <person name="Bourhy P."/>
            <person name="Veyrier F.J."/>
            <person name="Picardeau M."/>
        </authorList>
    </citation>
    <scope>NUCLEOTIDE SEQUENCE [LARGE SCALE GENOMIC DNA]</scope>
    <source>
        <strain evidence="1">201702476</strain>
    </source>
</reference>
<dbReference type="EMBL" id="RQGD01000034">
    <property type="protein sequence ID" value="TGL58139.1"/>
    <property type="molecule type" value="Genomic_DNA"/>
</dbReference>
<sequence length="246" mass="28868">MTSFSEIDFYLDRLYPNRLSLNPEKNVTNSFLQIESFLKPFGLTDEHLKLVAENTLLIVESAVFHFPENIFWDFDFLIFRLTENSLFSSDFKETFLTLSNQILKIFALFGAHSSIQFRYIHDLIYGYDWLKWMLEKRLLDENADPFGMPFLNYIHARGEELVCLIQKNDKDYPQIKGVYRNPFLFSRTSEEEIKLHKDLSSSGNIPIEAWSIIATPRSDKNYSMIRLERSKELGIGKNFLPGSHKI</sequence>
<organism evidence="1 2">
    <name type="scientific">Leptospira ognonensis</name>
    <dbReference type="NCBI Taxonomy" id="2484945"/>
    <lineage>
        <taxon>Bacteria</taxon>
        <taxon>Pseudomonadati</taxon>
        <taxon>Spirochaetota</taxon>
        <taxon>Spirochaetia</taxon>
        <taxon>Leptospirales</taxon>
        <taxon>Leptospiraceae</taxon>
        <taxon>Leptospira</taxon>
    </lineage>
</organism>
<dbReference type="OrthoDB" id="328345at2"/>
<proteinExistence type="predicted"/>
<accession>A0A4R9JZL2</accession>
<gene>
    <name evidence="1" type="ORF">EHQ58_12210</name>
</gene>
<dbReference type="AlphaFoldDB" id="A0A4R9JZL2"/>
<evidence type="ECO:0000313" key="2">
    <source>
        <dbReference type="Proteomes" id="UP000297693"/>
    </source>
</evidence>
<dbReference type="RefSeq" id="WP_135624157.1">
    <property type="nucleotide sequence ID" value="NZ_RQGD01000034.1"/>
</dbReference>
<keyword evidence="2" id="KW-1185">Reference proteome</keyword>
<dbReference type="Proteomes" id="UP000297693">
    <property type="component" value="Unassembled WGS sequence"/>
</dbReference>